<reference evidence="2" key="2">
    <citation type="submission" date="2024-02" db="EMBL/GenBank/DDBJ databases">
        <title>The Genome Sequence of Enterococcus diestrammenae JM9A.</title>
        <authorList>
            <person name="Earl A."/>
            <person name="Manson A."/>
            <person name="Gilmore M."/>
            <person name="Sanders J."/>
            <person name="Shea T."/>
            <person name="Howe W."/>
            <person name="Livny J."/>
            <person name="Cuomo C."/>
            <person name="Neafsey D."/>
            <person name="Birren B."/>
        </authorList>
    </citation>
    <scope>NUCLEOTIDE SEQUENCE</scope>
    <source>
        <strain evidence="2">JM9A</strain>
    </source>
</reference>
<keyword evidence="2" id="KW-0378">Hydrolase</keyword>
<dbReference type="CDD" id="cd06130">
    <property type="entry name" value="DNA_pol_III_epsilon_like"/>
    <property type="match status" value="1"/>
</dbReference>
<keyword evidence="3" id="KW-1185">Reference proteome</keyword>
<organism evidence="2 3">
    <name type="scientific">Enterococcus diestrammenae</name>
    <dbReference type="NCBI Taxonomy" id="1155073"/>
    <lineage>
        <taxon>Bacteria</taxon>
        <taxon>Bacillati</taxon>
        <taxon>Bacillota</taxon>
        <taxon>Bacilli</taxon>
        <taxon>Lactobacillales</taxon>
        <taxon>Enterococcaceae</taxon>
        <taxon>Enterococcus</taxon>
    </lineage>
</organism>
<dbReference type="Proteomes" id="UP001429357">
    <property type="component" value="Unassembled WGS sequence"/>
</dbReference>
<sequence>MNFIAMDFETANAKPYSACSLALVMVRNSQIVGEYYTLIKPETDFFWRNIQIHGIHPRDVATAPKFPTVWEQIQQYYNENSLIVAHNAPFDNGVLKGTLAYYGLEQPPFLSLCTARSSRKLYPEFPNHRLNTMCEQLKIPLLNHHDALEDSRACAQILLRQEDEFGVAPLKKLVTVQ</sequence>
<dbReference type="Pfam" id="PF00929">
    <property type="entry name" value="RNase_T"/>
    <property type="match status" value="1"/>
</dbReference>
<feature type="domain" description="Exonuclease" evidence="1">
    <location>
        <begin position="2"/>
        <end position="167"/>
    </location>
</feature>
<proteinExistence type="predicted"/>
<dbReference type="SUPFAM" id="SSF53098">
    <property type="entry name" value="Ribonuclease H-like"/>
    <property type="match status" value="1"/>
</dbReference>
<dbReference type="Gene3D" id="3.30.420.10">
    <property type="entry name" value="Ribonuclease H-like superfamily/Ribonuclease H"/>
    <property type="match status" value="1"/>
</dbReference>
<dbReference type="GO" id="GO:0004527">
    <property type="term" value="F:exonuclease activity"/>
    <property type="evidence" value="ECO:0007669"/>
    <property type="project" value="UniProtKB-KW"/>
</dbReference>
<gene>
    <name evidence="2" type="ORF">BAU18_002395</name>
</gene>
<dbReference type="SMART" id="SM00479">
    <property type="entry name" value="EXOIII"/>
    <property type="match status" value="1"/>
</dbReference>
<dbReference type="InterPro" id="IPR012337">
    <property type="entry name" value="RNaseH-like_sf"/>
</dbReference>
<comment type="caution">
    <text evidence="2">The sequence shown here is derived from an EMBL/GenBank/DDBJ whole genome shotgun (WGS) entry which is preliminary data.</text>
</comment>
<reference evidence="2" key="1">
    <citation type="submission" date="2016-06" db="EMBL/GenBank/DDBJ databases">
        <authorList>
            <person name="Van Tyne D."/>
        </authorList>
    </citation>
    <scope>NUCLEOTIDE SEQUENCE</scope>
    <source>
        <strain evidence="2">JM9A</strain>
    </source>
</reference>
<keyword evidence="2" id="KW-0540">Nuclease</keyword>
<dbReference type="InterPro" id="IPR036397">
    <property type="entry name" value="RNaseH_sf"/>
</dbReference>
<accession>A0ABV0F3X6</accession>
<evidence type="ECO:0000313" key="3">
    <source>
        <dbReference type="Proteomes" id="UP001429357"/>
    </source>
</evidence>
<dbReference type="PANTHER" id="PTHR30231:SF42">
    <property type="entry name" value="EXONUCLEASE"/>
    <property type="match status" value="1"/>
</dbReference>
<protein>
    <submittedName>
        <fullName evidence="2">Exonuclease, DNA polymerase III, epsilon subunit protein</fullName>
    </submittedName>
</protein>
<dbReference type="InterPro" id="IPR013520">
    <property type="entry name" value="Ribonucl_H"/>
</dbReference>
<dbReference type="RefSeq" id="WP_161869823.1">
    <property type="nucleotide sequence ID" value="NZ_JAQFAM010000001.1"/>
</dbReference>
<keyword evidence="2" id="KW-0269">Exonuclease</keyword>
<evidence type="ECO:0000259" key="1">
    <source>
        <dbReference type="SMART" id="SM00479"/>
    </source>
</evidence>
<dbReference type="EMBL" id="MAEI02000001">
    <property type="protein sequence ID" value="MEO1782780.1"/>
    <property type="molecule type" value="Genomic_DNA"/>
</dbReference>
<evidence type="ECO:0000313" key="2">
    <source>
        <dbReference type="EMBL" id="MEO1782780.1"/>
    </source>
</evidence>
<name>A0ABV0F3X6_9ENTE</name>
<dbReference type="PANTHER" id="PTHR30231">
    <property type="entry name" value="DNA POLYMERASE III SUBUNIT EPSILON"/>
    <property type="match status" value="1"/>
</dbReference>